<accession>A0A396ZRM7</accession>
<proteinExistence type="predicted"/>
<dbReference type="EMBL" id="QUTA01013166">
    <property type="protein sequence ID" value="RHX96793.1"/>
    <property type="molecule type" value="Genomic_DNA"/>
</dbReference>
<sequence>MLWLLERSAGPEIAVTFWHELRKGTDIWYSPTTREARSRLRLVPIAECAILTADLLRTSSTQRHKFIPWTDMTPRHMELPGRDGTTLTGYIRIHPDHITPTRCEVHTLLAGLHHSGDTAFQICNNTTAIGLVVLARSLKRRGGQPRYSNIHRVELRSLMALFNPVGAFAGDWIRAHQDSTSTIDPVLRAKQGLLAEAVSLVTLAYQLLPPTNYAHLTIPGSWELRDHHDLPVTGATAPWLGAIYSRHDWHAAHASKPDARRTIQPLRLNTGELCKWNLPALSFYFRAICYTLHTNVRKHRIQPLWDPHCRTCPDSLDTQEDRFGLTHPQCPTATSLTQDLLLAHKLSYPKHGSQTKISTYLPGHCTASANYLRNPTSIHHVSTPQWYKLTTSNPVPIHIGFLPNGSTPCLLTPAQNHWTEALRPLDATHWLHHPPPTLFSTTPADASTTKPKILTAPTHCLH</sequence>
<evidence type="ECO:0000313" key="1">
    <source>
        <dbReference type="EMBL" id="RHX96793.1"/>
    </source>
</evidence>
<protein>
    <submittedName>
        <fullName evidence="1">Uncharacterized protein</fullName>
    </submittedName>
</protein>
<organism evidence="1 2">
    <name type="scientific">Aphanomyces astaci</name>
    <name type="common">Crayfish plague agent</name>
    <dbReference type="NCBI Taxonomy" id="112090"/>
    <lineage>
        <taxon>Eukaryota</taxon>
        <taxon>Sar</taxon>
        <taxon>Stramenopiles</taxon>
        <taxon>Oomycota</taxon>
        <taxon>Saprolegniomycetes</taxon>
        <taxon>Saprolegniales</taxon>
        <taxon>Verrucalvaceae</taxon>
        <taxon>Aphanomyces</taxon>
    </lineage>
</organism>
<evidence type="ECO:0000313" key="2">
    <source>
        <dbReference type="Proteomes" id="UP000266239"/>
    </source>
</evidence>
<gene>
    <name evidence="1" type="ORF">DYB25_007100</name>
</gene>
<comment type="caution">
    <text evidence="1">The sequence shown here is derived from an EMBL/GenBank/DDBJ whole genome shotgun (WGS) entry which is preliminary data.</text>
</comment>
<dbReference type="VEuPathDB" id="FungiDB:H257_12682"/>
<dbReference type="VEuPathDB" id="FungiDB:H257_16907"/>
<dbReference type="AlphaFoldDB" id="A0A396ZRM7"/>
<name>A0A396ZRM7_APHAT</name>
<dbReference type="Proteomes" id="UP000266239">
    <property type="component" value="Unassembled WGS sequence"/>
</dbReference>
<reference evidence="1 2" key="1">
    <citation type="submission" date="2018-08" db="EMBL/GenBank/DDBJ databases">
        <title>Aphanomyces genome sequencing and annotation.</title>
        <authorList>
            <person name="Minardi D."/>
            <person name="Oidtmann B."/>
            <person name="Van Der Giezen M."/>
            <person name="Studholme D.J."/>
        </authorList>
    </citation>
    <scope>NUCLEOTIDE SEQUENCE [LARGE SCALE GENOMIC DNA]</scope>
    <source>
        <strain evidence="1 2">Yx</strain>
    </source>
</reference>